<dbReference type="AlphaFoldDB" id="A0AAV5W1E2"/>
<dbReference type="Pfam" id="PF00005">
    <property type="entry name" value="ABC_tran"/>
    <property type="match status" value="1"/>
</dbReference>
<comment type="caution">
    <text evidence="14">The sequence shown here is derived from an EMBL/GenBank/DDBJ whole genome shotgun (WGS) entry which is preliminary data.</text>
</comment>
<dbReference type="InterPro" id="IPR027417">
    <property type="entry name" value="P-loop_NTPase"/>
</dbReference>
<dbReference type="InterPro" id="IPR017871">
    <property type="entry name" value="ABC_transporter-like_CS"/>
</dbReference>
<evidence type="ECO:0008006" key="16">
    <source>
        <dbReference type="Google" id="ProtNLM"/>
    </source>
</evidence>
<dbReference type="SUPFAM" id="SSF90123">
    <property type="entry name" value="ABC transporter transmembrane region"/>
    <property type="match status" value="2"/>
</dbReference>
<keyword evidence="3" id="KW-0813">Transport</keyword>
<organism evidence="14 15">
    <name type="scientific">Pristionchus fissidentatus</name>
    <dbReference type="NCBI Taxonomy" id="1538716"/>
    <lineage>
        <taxon>Eukaryota</taxon>
        <taxon>Metazoa</taxon>
        <taxon>Ecdysozoa</taxon>
        <taxon>Nematoda</taxon>
        <taxon>Chromadorea</taxon>
        <taxon>Rhabditida</taxon>
        <taxon>Rhabditina</taxon>
        <taxon>Diplogasteromorpha</taxon>
        <taxon>Diplogasteroidea</taxon>
        <taxon>Neodiplogasteridae</taxon>
        <taxon>Pristionchus</taxon>
    </lineage>
</organism>
<feature type="domain" description="ABC transporter" evidence="12">
    <location>
        <begin position="356"/>
        <end position="590"/>
    </location>
</feature>
<evidence type="ECO:0000256" key="3">
    <source>
        <dbReference type="ARBA" id="ARBA00022448"/>
    </source>
</evidence>
<feature type="domain" description="ABC transmembrane type-1" evidence="13">
    <location>
        <begin position="30"/>
        <end position="319"/>
    </location>
</feature>
<dbReference type="InterPro" id="IPR003439">
    <property type="entry name" value="ABC_transporter-like_ATP-bd"/>
</dbReference>
<keyword evidence="7" id="KW-0067">ATP-binding</keyword>
<evidence type="ECO:0000313" key="14">
    <source>
        <dbReference type="EMBL" id="GMT23952.1"/>
    </source>
</evidence>
<dbReference type="EMBL" id="BTSY01000004">
    <property type="protein sequence ID" value="GMT23952.1"/>
    <property type="molecule type" value="Genomic_DNA"/>
</dbReference>
<evidence type="ECO:0000256" key="10">
    <source>
        <dbReference type="ARBA" id="ARBA00023180"/>
    </source>
</evidence>
<evidence type="ECO:0000256" key="7">
    <source>
        <dbReference type="ARBA" id="ARBA00022840"/>
    </source>
</evidence>
<comment type="similarity">
    <text evidence="2">Belongs to the ABC transporter superfamily. ABCB family. Multidrug resistance exporter (TC 3.A.1.201) subfamily.</text>
</comment>
<feature type="transmembrane region" description="Helical" evidence="11">
    <location>
        <begin position="794"/>
        <end position="811"/>
    </location>
</feature>
<dbReference type="GO" id="GO:0016887">
    <property type="term" value="F:ATP hydrolysis activity"/>
    <property type="evidence" value="ECO:0007669"/>
    <property type="project" value="InterPro"/>
</dbReference>
<dbReference type="Gene3D" id="1.20.1560.10">
    <property type="entry name" value="ABC transporter type 1, transmembrane domain"/>
    <property type="match status" value="1"/>
</dbReference>
<feature type="transmembrane region" description="Helical" evidence="11">
    <location>
        <begin position="69"/>
        <end position="90"/>
    </location>
</feature>
<keyword evidence="5" id="KW-0677">Repeat</keyword>
<keyword evidence="10" id="KW-0325">Glycoprotein</keyword>
<dbReference type="GO" id="GO:0140359">
    <property type="term" value="F:ABC-type transporter activity"/>
    <property type="evidence" value="ECO:0007669"/>
    <property type="project" value="InterPro"/>
</dbReference>
<feature type="transmembrane region" description="Helical" evidence="11">
    <location>
        <begin position="878"/>
        <end position="900"/>
    </location>
</feature>
<dbReference type="InterPro" id="IPR011527">
    <property type="entry name" value="ABC1_TM_dom"/>
</dbReference>
<evidence type="ECO:0000256" key="9">
    <source>
        <dbReference type="ARBA" id="ARBA00023136"/>
    </source>
</evidence>
<evidence type="ECO:0000256" key="4">
    <source>
        <dbReference type="ARBA" id="ARBA00022692"/>
    </source>
</evidence>
<accession>A0AAV5W1E2</accession>
<feature type="transmembrane region" description="Helical" evidence="11">
    <location>
        <begin position="687"/>
        <end position="704"/>
    </location>
</feature>
<dbReference type="FunFam" id="3.40.50.300:FF:000240">
    <property type="entry name" value="ABC transporter B family member 20"/>
    <property type="match status" value="1"/>
</dbReference>
<comment type="subcellular location">
    <subcellularLocation>
        <location evidence="1">Membrane</location>
        <topology evidence="1">Multi-pass membrane protein</topology>
    </subcellularLocation>
</comment>
<dbReference type="PROSITE" id="PS50929">
    <property type="entry name" value="ABC_TM1F"/>
    <property type="match status" value="2"/>
</dbReference>
<evidence type="ECO:0000259" key="12">
    <source>
        <dbReference type="PROSITE" id="PS50893"/>
    </source>
</evidence>
<keyword evidence="15" id="KW-1185">Reference proteome</keyword>
<dbReference type="PROSITE" id="PS50893">
    <property type="entry name" value="ABC_TRANSPORTER_2"/>
    <property type="match status" value="1"/>
</dbReference>
<feature type="domain" description="ABC transmembrane type-1" evidence="13">
    <location>
        <begin position="653"/>
        <end position="935"/>
    </location>
</feature>
<feature type="transmembrane region" description="Helical" evidence="11">
    <location>
        <begin position="769"/>
        <end position="788"/>
    </location>
</feature>
<dbReference type="PROSITE" id="PS00211">
    <property type="entry name" value="ABC_TRANSPORTER_1"/>
    <property type="match status" value="1"/>
</dbReference>
<dbReference type="InterPro" id="IPR039421">
    <property type="entry name" value="Type_1_exporter"/>
</dbReference>
<dbReference type="Gene3D" id="3.40.50.300">
    <property type="entry name" value="P-loop containing nucleotide triphosphate hydrolases"/>
    <property type="match status" value="1"/>
</dbReference>
<evidence type="ECO:0000256" key="6">
    <source>
        <dbReference type="ARBA" id="ARBA00022741"/>
    </source>
</evidence>
<dbReference type="InterPro" id="IPR003593">
    <property type="entry name" value="AAA+_ATPase"/>
</dbReference>
<evidence type="ECO:0000256" key="11">
    <source>
        <dbReference type="SAM" id="Phobius"/>
    </source>
</evidence>
<feature type="transmembrane region" description="Helical" evidence="11">
    <location>
        <begin position="653"/>
        <end position="675"/>
    </location>
</feature>
<dbReference type="Proteomes" id="UP001432322">
    <property type="component" value="Unassembled WGS sequence"/>
</dbReference>
<evidence type="ECO:0000313" key="15">
    <source>
        <dbReference type="Proteomes" id="UP001432322"/>
    </source>
</evidence>
<protein>
    <recommendedName>
        <fullName evidence="16">ABC transporter ATP-binding protein</fullName>
    </recommendedName>
</protein>
<evidence type="ECO:0000256" key="8">
    <source>
        <dbReference type="ARBA" id="ARBA00022989"/>
    </source>
</evidence>
<keyword evidence="9 11" id="KW-0472">Membrane</keyword>
<reference evidence="14" key="1">
    <citation type="submission" date="2023-10" db="EMBL/GenBank/DDBJ databases">
        <title>Genome assembly of Pristionchus species.</title>
        <authorList>
            <person name="Yoshida K."/>
            <person name="Sommer R.J."/>
        </authorList>
    </citation>
    <scope>NUCLEOTIDE SEQUENCE</scope>
    <source>
        <strain evidence="14">RS5133</strain>
    </source>
</reference>
<evidence type="ECO:0000256" key="2">
    <source>
        <dbReference type="ARBA" id="ARBA00007577"/>
    </source>
</evidence>
<dbReference type="Pfam" id="PF00664">
    <property type="entry name" value="ABC_membrane"/>
    <property type="match status" value="2"/>
</dbReference>
<keyword evidence="6" id="KW-0547">Nucleotide-binding</keyword>
<dbReference type="SMART" id="SM00382">
    <property type="entry name" value="AAA"/>
    <property type="match status" value="1"/>
</dbReference>
<gene>
    <name evidence="14" type="ORF">PFISCL1PPCAC_15247</name>
</gene>
<dbReference type="PANTHER" id="PTHR24221:SF503">
    <property type="entry name" value="MITOCHONDRIAL POTASSIUM CHANNEL ATP-BINDING SUBUNIT"/>
    <property type="match status" value="1"/>
</dbReference>
<feature type="transmembrane region" description="Helical" evidence="11">
    <location>
        <begin position="176"/>
        <end position="193"/>
    </location>
</feature>
<feature type="non-terminal residue" evidence="14">
    <location>
        <position position="1"/>
    </location>
</feature>
<dbReference type="GO" id="GO:0005524">
    <property type="term" value="F:ATP binding"/>
    <property type="evidence" value="ECO:0007669"/>
    <property type="project" value="UniProtKB-KW"/>
</dbReference>
<dbReference type="PANTHER" id="PTHR24221">
    <property type="entry name" value="ATP-BINDING CASSETTE SUB-FAMILY B"/>
    <property type="match status" value="1"/>
</dbReference>
<evidence type="ECO:0000256" key="5">
    <source>
        <dbReference type="ARBA" id="ARBA00022737"/>
    </source>
</evidence>
<keyword evidence="4 11" id="KW-0812">Transmembrane</keyword>
<keyword evidence="8 11" id="KW-1133">Transmembrane helix</keyword>
<dbReference type="GO" id="GO:0016020">
    <property type="term" value="C:membrane"/>
    <property type="evidence" value="ECO:0007669"/>
    <property type="project" value="UniProtKB-SubCell"/>
</dbReference>
<proteinExistence type="inferred from homology"/>
<dbReference type="SUPFAM" id="SSF52540">
    <property type="entry name" value="P-loop containing nucleoside triphosphate hydrolases"/>
    <property type="match status" value="1"/>
</dbReference>
<dbReference type="CDD" id="cd18577">
    <property type="entry name" value="ABC_6TM_Pgp_ABCB1_D1_like"/>
    <property type="match status" value="1"/>
</dbReference>
<evidence type="ECO:0000259" key="13">
    <source>
        <dbReference type="PROSITE" id="PS50929"/>
    </source>
</evidence>
<name>A0AAV5W1E2_9BILA</name>
<sequence length="957" mass="107014">EEEEESIDTEPVSFVELFRFASRKDLLLYFIACFISFILGLITPLHIYVISRIRTIYIEEKAPIGNEEFLWRVWKLASLYAIGFIVCFTIEFMQNFLLSLASERVTQKCRSAFISSILSRNSMNCDLSTGELSDRLSNHIDRMKDGLGDRIGLFVRCFSAFLSCCTISFILDWQTAFFLCWAAPVYLMTTAILPKLSKKAMEKSLNISEEANGISEESILNVKTVASCNGQQQMIEKYSSILSSGVSSAVRVALTSGLIDASSNLLYFSFNSLGLWYATISYHNGRIPSTGDVFAVVNLSLAASSNFSRLGPHFIALMKAKIAAAKVYQTIDSAKEDMEELSVIPPLDPNQTDLHIELKNVSFSFPSRPQPVLQNLSFDLQPGKSLGLVGKSGCGKSTTFKLLTRFLETNCGSILLDGIPLEKYDKKKWREMIGVVSQEPCIFTGSIRENILLGRDFSDDRLISACKIAHAHEFIVALDKGYSTLVGPSGISLSGGQKQRISIARAIVSNPRLLLLDEATSALDTKSERIVQEALDNASQGRSTIVIAHRLSTIKNVDQVIVMKEGEVVERGGYDELRTEPNGIFAKMIREQEIERRKSRDENEEESEDSFDKIYVDDKQRESITHEIDDQTFPSLSGGFLALLSRNKCKTSIILLLGILRGFASPLLAARYFFVFGTLEDDNYETLLYWLMMGTMGVGLYNFTMQLISQPICQYIGETVMNDLRVSSLRSLLNRPISYFDRVSSSPAASSILLSQQPPIAMSMTDNKLAVVVDGLFAGFLCIALASIAFPPNGIVGILYMGTYLFLLTVLEKFTDRAYKEVVSTDKSGEMAVEILDNVATIQQLAVEKHFQTKFDEIQERREKPLVRKLRCQSIVHAVNESIFFIFDCMATCIGVFFVFSGFYDLRLLFLSESLLWNVGWITFTMSQSFKEMITSSSAVKLIFGLIHPGNIQNTER</sequence>
<dbReference type="InterPro" id="IPR036640">
    <property type="entry name" value="ABC1_TM_sf"/>
</dbReference>
<feature type="transmembrane region" description="Helical" evidence="11">
    <location>
        <begin position="26"/>
        <end position="49"/>
    </location>
</feature>
<evidence type="ECO:0000256" key="1">
    <source>
        <dbReference type="ARBA" id="ARBA00004141"/>
    </source>
</evidence>
<feature type="transmembrane region" description="Helical" evidence="11">
    <location>
        <begin position="151"/>
        <end position="170"/>
    </location>
</feature>